<name>A0A6B0YTA6_9CHLR</name>
<keyword evidence="1" id="KW-0560">Oxidoreductase</keyword>
<dbReference type="GO" id="GO:0016706">
    <property type="term" value="F:2-oxoglutarate-dependent dioxygenase activity"/>
    <property type="evidence" value="ECO:0007669"/>
    <property type="project" value="UniProtKB-ARBA"/>
</dbReference>
<comment type="caution">
    <text evidence="1">The sequence shown here is derived from an EMBL/GenBank/DDBJ whole genome shotgun (WGS) entry which is preliminary data.</text>
</comment>
<sequence>MDYSHIEKPDLGYRYEFSIDELDAMNECVEAHGFAIIKNVLTEELVEDLSKSVVEVLDPDGTLGEGNSFTHTAFVEHSPATWKLFDHEPFMRVNRFYCGDGGLTIHRSAAIIRNPGSDPLGWHTDWHGFAEGPPQNAGDVLNKFNLPSGLWFYITGSFPKHGGLAVIEDSHGLDWEGPEGFQLTPDKRSFHPKGTEPHNYVGFDVPGMVPLFGEPTDQLVFATRTYHAAFPNRIDRVRLSCGVGFRPKEFKIDAPWPLPDTAKSFIKALPERYQHYVEEYTGIQNDWRPDDAEPQADAMMG</sequence>
<reference evidence="1" key="1">
    <citation type="submission" date="2019-09" db="EMBL/GenBank/DDBJ databases">
        <title>Characterisation of the sponge microbiome using genome-centric metagenomics.</title>
        <authorList>
            <person name="Engelberts J.P."/>
            <person name="Robbins S.J."/>
            <person name="De Goeij J.M."/>
            <person name="Aranda M."/>
            <person name="Bell S.C."/>
            <person name="Webster N.S."/>
        </authorList>
    </citation>
    <scope>NUCLEOTIDE SEQUENCE</scope>
    <source>
        <strain evidence="1">SB0664_bin_27</strain>
    </source>
</reference>
<dbReference type="Pfam" id="PF05721">
    <property type="entry name" value="PhyH"/>
    <property type="match status" value="1"/>
</dbReference>
<protein>
    <submittedName>
        <fullName evidence="1">Phytanoyl-CoA dioxygenase family protein</fullName>
    </submittedName>
</protein>
<dbReference type="InterPro" id="IPR008775">
    <property type="entry name" value="Phytyl_CoA_dOase-like"/>
</dbReference>
<accession>A0A6B0YTA6</accession>
<evidence type="ECO:0000313" key="1">
    <source>
        <dbReference type="EMBL" id="MXY93551.1"/>
    </source>
</evidence>
<dbReference type="AlphaFoldDB" id="A0A6B0YTA6"/>
<proteinExistence type="predicted"/>
<keyword evidence="1" id="KW-0223">Dioxygenase</keyword>
<dbReference type="Gene3D" id="2.60.120.620">
    <property type="entry name" value="q2cbj1_9rhob like domain"/>
    <property type="match status" value="1"/>
</dbReference>
<dbReference type="EMBL" id="VXRG01000073">
    <property type="protein sequence ID" value="MXY93551.1"/>
    <property type="molecule type" value="Genomic_DNA"/>
</dbReference>
<dbReference type="SUPFAM" id="SSF51197">
    <property type="entry name" value="Clavaminate synthase-like"/>
    <property type="match status" value="1"/>
</dbReference>
<gene>
    <name evidence="1" type="ORF">F4Y42_08900</name>
</gene>
<organism evidence="1">
    <name type="scientific">Caldilineaceae bacterium SB0664_bin_27</name>
    <dbReference type="NCBI Taxonomy" id="2605260"/>
    <lineage>
        <taxon>Bacteria</taxon>
        <taxon>Bacillati</taxon>
        <taxon>Chloroflexota</taxon>
        <taxon>Caldilineae</taxon>
        <taxon>Caldilineales</taxon>
        <taxon>Caldilineaceae</taxon>
    </lineage>
</organism>